<dbReference type="RefSeq" id="XP_070855022.1">
    <property type="nucleotide sequence ID" value="XM_070998921.1"/>
</dbReference>
<dbReference type="Proteomes" id="UP001652628">
    <property type="component" value="Unplaced"/>
</dbReference>
<gene>
    <name evidence="3" type="primary">LOC139354679</name>
</gene>
<dbReference type="InterPro" id="IPR021109">
    <property type="entry name" value="Peptidase_aspartic_dom_sf"/>
</dbReference>
<dbReference type="PANTHER" id="PTHR33327:SF3">
    <property type="entry name" value="RNA-DIRECTED DNA POLYMERASE"/>
    <property type="match status" value="1"/>
</dbReference>
<accession>A0ABM4TYH3</accession>
<feature type="domain" description="DUF7041" evidence="1">
    <location>
        <begin position="44"/>
        <end position="127"/>
    </location>
</feature>
<evidence type="ECO:0000259" key="1">
    <source>
        <dbReference type="Pfam" id="PF23055"/>
    </source>
</evidence>
<dbReference type="PANTHER" id="PTHR33327">
    <property type="entry name" value="ENDONUCLEASE"/>
    <property type="match status" value="1"/>
</dbReference>
<dbReference type="GeneID" id="139354679"/>
<dbReference type="SUPFAM" id="SSF50630">
    <property type="entry name" value="Acid proteases"/>
    <property type="match status" value="1"/>
</dbReference>
<protein>
    <recommendedName>
        <fullName evidence="1">DUF7041 domain-containing protein</fullName>
    </recommendedName>
</protein>
<proteinExistence type="predicted"/>
<dbReference type="Gene3D" id="2.40.70.10">
    <property type="entry name" value="Acid Proteases"/>
    <property type="match status" value="1"/>
</dbReference>
<dbReference type="Pfam" id="PF23055">
    <property type="entry name" value="DUF7041"/>
    <property type="match status" value="1"/>
</dbReference>
<dbReference type="InterPro" id="IPR055469">
    <property type="entry name" value="DUF7041"/>
</dbReference>
<sequence>MSDSNPDLTAQVRDLQQQLEALRTNAPCNRDETTRTHTRATVHLPKFAHSNPQLRFAQVERSFRLHQIIDDTDKFDLVTLHLEEDVVLAVKDLVIRPLNENKYVAIKNLLLQKFAESPESKLRRLLQGGGTSGLKPSEILANMRRLFPDPSSENIILTLFLAEMPASIRPTLTVWEETDLDKLAKIADKMLEAVNHNATFAISTNNSTAAAPPVCATSTEDPWKKIKDNLRSLSQKFDVLQKDVKRICASREALLLPRSIWGKRSKVPPSMFPLLVVKLKELSPDTLVGGSTNITSEPTVQPAVPQEQRLHVTDRTSHIRFLVDSGYVVSVIPRTLVRLKTTLSDLTLYAANQTVIHTYGKYVTQVNLDLRRNFTWPFIIADVDTAIIGADFLSKFQLLIDLKKQRSTQLLDYRHQHVLHKRNTYQFPQCSVCPNFKNS</sequence>
<evidence type="ECO:0000313" key="3">
    <source>
        <dbReference type="RefSeq" id="XP_070855022.1"/>
    </source>
</evidence>
<organism evidence="2 3">
    <name type="scientific">Drosophila suzukii</name>
    <name type="common">Spotted-wing drosophila fruit fly</name>
    <dbReference type="NCBI Taxonomy" id="28584"/>
    <lineage>
        <taxon>Eukaryota</taxon>
        <taxon>Metazoa</taxon>
        <taxon>Ecdysozoa</taxon>
        <taxon>Arthropoda</taxon>
        <taxon>Hexapoda</taxon>
        <taxon>Insecta</taxon>
        <taxon>Pterygota</taxon>
        <taxon>Neoptera</taxon>
        <taxon>Endopterygota</taxon>
        <taxon>Diptera</taxon>
        <taxon>Brachycera</taxon>
        <taxon>Muscomorpha</taxon>
        <taxon>Ephydroidea</taxon>
        <taxon>Drosophilidae</taxon>
        <taxon>Drosophila</taxon>
        <taxon>Sophophora</taxon>
    </lineage>
</organism>
<keyword evidence="2" id="KW-1185">Reference proteome</keyword>
<evidence type="ECO:0000313" key="2">
    <source>
        <dbReference type="Proteomes" id="UP001652628"/>
    </source>
</evidence>
<reference evidence="3" key="1">
    <citation type="submission" date="2025-08" db="UniProtKB">
        <authorList>
            <consortium name="RefSeq"/>
        </authorList>
    </citation>
    <scope>IDENTIFICATION</scope>
</reference>
<name>A0ABM4TYH3_DROSZ</name>